<dbReference type="Pfam" id="PF04390">
    <property type="entry name" value="LptE"/>
    <property type="match status" value="1"/>
</dbReference>
<accession>A0ABP6UMX5</accession>
<dbReference type="Proteomes" id="UP001500459">
    <property type="component" value="Unassembled WGS sequence"/>
</dbReference>
<gene>
    <name evidence="1" type="ORF">GCM10022393_23850</name>
</gene>
<reference evidence="2" key="1">
    <citation type="journal article" date="2019" name="Int. J. Syst. Evol. Microbiol.">
        <title>The Global Catalogue of Microorganisms (GCM) 10K type strain sequencing project: providing services to taxonomists for standard genome sequencing and annotation.</title>
        <authorList>
            <consortium name="The Broad Institute Genomics Platform"/>
            <consortium name="The Broad Institute Genome Sequencing Center for Infectious Disease"/>
            <person name="Wu L."/>
            <person name="Ma J."/>
        </authorList>
    </citation>
    <scope>NUCLEOTIDE SEQUENCE [LARGE SCALE GENOMIC DNA]</scope>
    <source>
        <strain evidence="2">JCM 17106</strain>
    </source>
</reference>
<keyword evidence="2" id="KW-1185">Reference proteome</keyword>
<name>A0ABP6UMX5_9FLAO</name>
<evidence type="ECO:0000313" key="1">
    <source>
        <dbReference type="EMBL" id="GAA3510027.1"/>
    </source>
</evidence>
<dbReference type="RefSeq" id="WP_344927665.1">
    <property type="nucleotide sequence ID" value="NZ_BAABCW010000009.1"/>
</dbReference>
<dbReference type="EMBL" id="BAABCW010000009">
    <property type="protein sequence ID" value="GAA3510027.1"/>
    <property type="molecule type" value="Genomic_DNA"/>
</dbReference>
<organism evidence="1 2">
    <name type="scientific">Aquimarina addita</name>
    <dbReference type="NCBI Taxonomy" id="870485"/>
    <lineage>
        <taxon>Bacteria</taxon>
        <taxon>Pseudomonadati</taxon>
        <taxon>Bacteroidota</taxon>
        <taxon>Flavobacteriia</taxon>
        <taxon>Flavobacteriales</taxon>
        <taxon>Flavobacteriaceae</taxon>
        <taxon>Aquimarina</taxon>
    </lineage>
</organism>
<proteinExistence type="predicted"/>
<protein>
    <submittedName>
        <fullName evidence="1">LptE family protein</fullName>
    </submittedName>
</protein>
<evidence type="ECO:0000313" key="2">
    <source>
        <dbReference type="Proteomes" id="UP001500459"/>
    </source>
</evidence>
<comment type="caution">
    <text evidence="1">The sequence shown here is derived from an EMBL/GenBank/DDBJ whole genome shotgun (WGS) entry which is preliminary data.</text>
</comment>
<dbReference type="InterPro" id="IPR007485">
    <property type="entry name" value="LPS_assembly_LptE"/>
</dbReference>
<sequence length="168" mass="19004">MRNLKYILITIIGIFILEGCGAYSFSGISISPETKTFQVNFFQNQAPLVNPGVDQTFTNELQDLILNQTNLDLVTSNGDLVYEGEITEDRVAPTTATSDNEAAQNRLTISVNVRFYDSKDPTQDLEQRFSFFYDFASTQSESDVRDTALDEIFERITQDIFNATLAKW</sequence>